<evidence type="ECO:0008006" key="2">
    <source>
        <dbReference type="Google" id="ProtNLM"/>
    </source>
</evidence>
<proteinExistence type="predicted"/>
<dbReference type="EMBL" id="VSSQ01002517">
    <property type="protein sequence ID" value="MPM15890.1"/>
    <property type="molecule type" value="Genomic_DNA"/>
</dbReference>
<gene>
    <name evidence="1" type="ORF">SDC9_62264</name>
</gene>
<evidence type="ECO:0000313" key="1">
    <source>
        <dbReference type="EMBL" id="MPM15890.1"/>
    </source>
</evidence>
<protein>
    <recommendedName>
        <fullName evidence="2">DUF3078 domain-containing protein</fullName>
    </recommendedName>
</protein>
<dbReference type="AlphaFoldDB" id="A0A644XI42"/>
<accession>A0A644XI42</accession>
<name>A0A644XI42_9ZZZZ</name>
<dbReference type="Pfam" id="PF11276">
    <property type="entry name" value="DUF3078"/>
    <property type="match status" value="1"/>
</dbReference>
<sequence>MIRKFFSFFLLFVSIALPAQERVVDTTLDGGKKLSVGHEMSLIIASKIALPRIEPEVPEPSKWSGGTLLQLGFSQLALSSWASGGYDNIALNAYVNIYRNYAVLDDMFWENRLQIAYGFIQSFGDRYKKSDDKFIFDSKLGYRAINNFFAAATFNFRTQMTNGFTFPANKEPVLVSSPFAPAYFSLGIGMDYKPVKPLSLNFSPLTGNLVIVDKRELRTRYGNKIDQAAKIELGAQFKVDYKHQINSKLNITSTLNLFSDYLGKPANIKVHWDLLMDSKINKYFSASIRTKLIYDDEILIADKEGHMAPRIQLKEILQIGFSYTFGDFKK</sequence>
<dbReference type="InterPro" id="IPR021428">
    <property type="entry name" value="DUF3078"/>
</dbReference>
<reference evidence="1" key="1">
    <citation type="submission" date="2019-08" db="EMBL/GenBank/DDBJ databases">
        <authorList>
            <person name="Kucharzyk K."/>
            <person name="Murdoch R.W."/>
            <person name="Higgins S."/>
            <person name="Loffler F."/>
        </authorList>
    </citation>
    <scope>NUCLEOTIDE SEQUENCE</scope>
</reference>
<comment type="caution">
    <text evidence="1">The sequence shown here is derived from an EMBL/GenBank/DDBJ whole genome shotgun (WGS) entry which is preliminary data.</text>
</comment>
<organism evidence="1">
    <name type="scientific">bioreactor metagenome</name>
    <dbReference type="NCBI Taxonomy" id="1076179"/>
    <lineage>
        <taxon>unclassified sequences</taxon>
        <taxon>metagenomes</taxon>
        <taxon>ecological metagenomes</taxon>
    </lineage>
</organism>